<keyword evidence="5 7" id="KW-1133">Transmembrane helix</keyword>
<evidence type="ECO:0000256" key="4">
    <source>
        <dbReference type="ARBA" id="ARBA00022692"/>
    </source>
</evidence>
<accession>A0A7W6D1L1</accession>
<dbReference type="InterPro" id="IPR051907">
    <property type="entry name" value="DoxX-like_oxidoreductase"/>
</dbReference>
<feature type="transmembrane region" description="Helical" evidence="7">
    <location>
        <begin position="70"/>
        <end position="88"/>
    </location>
</feature>
<evidence type="ECO:0000256" key="3">
    <source>
        <dbReference type="ARBA" id="ARBA00022475"/>
    </source>
</evidence>
<dbReference type="PANTHER" id="PTHR33452:SF4">
    <property type="entry name" value="BLL4328 PROTEIN"/>
    <property type="match status" value="1"/>
</dbReference>
<keyword evidence="3" id="KW-1003">Cell membrane</keyword>
<sequence>MFASIHALQPALLSLLRIVSSLVLFSYGTQKILYFPAAERVPDVGSLPWIAGVFELVLGFLVLIGFQTRIAAFVLSGVMASAYFIGHASKSFYPAQNGGVAAILFCFIFLYIFAAGAGPYSLDAMLKRKQGVAAA</sequence>
<dbReference type="PANTHER" id="PTHR33452">
    <property type="entry name" value="OXIDOREDUCTASE CATD-RELATED"/>
    <property type="match status" value="1"/>
</dbReference>
<proteinExistence type="inferred from homology"/>
<dbReference type="AlphaFoldDB" id="A0A7W6D1L1"/>
<dbReference type="Pfam" id="PF07681">
    <property type="entry name" value="DoxX"/>
    <property type="match status" value="1"/>
</dbReference>
<protein>
    <submittedName>
        <fullName evidence="8">Putative oxidoreductase</fullName>
    </submittedName>
</protein>
<dbReference type="Proteomes" id="UP000582090">
    <property type="component" value="Unassembled WGS sequence"/>
</dbReference>
<feature type="transmembrane region" description="Helical" evidence="7">
    <location>
        <begin position="45"/>
        <end position="63"/>
    </location>
</feature>
<evidence type="ECO:0000256" key="5">
    <source>
        <dbReference type="ARBA" id="ARBA00022989"/>
    </source>
</evidence>
<keyword evidence="4 7" id="KW-0812">Transmembrane</keyword>
<organism evidence="8 9">
    <name type="scientific">Rhizobium metallidurans</name>
    <dbReference type="NCBI Taxonomy" id="1265931"/>
    <lineage>
        <taxon>Bacteria</taxon>
        <taxon>Pseudomonadati</taxon>
        <taxon>Pseudomonadota</taxon>
        <taxon>Alphaproteobacteria</taxon>
        <taxon>Hyphomicrobiales</taxon>
        <taxon>Rhizobiaceae</taxon>
        <taxon>Rhizobium/Agrobacterium group</taxon>
        <taxon>Rhizobium</taxon>
    </lineage>
</organism>
<evidence type="ECO:0000256" key="7">
    <source>
        <dbReference type="SAM" id="Phobius"/>
    </source>
</evidence>
<comment type="caution">
    <text evidence="8">The sequence shown here is derived from an EMBL/GenBank/DDBJ whole genome shotgun (WGS) entry which is preliminary data.</text>
</comment>
<dbReference type="EMBL" id="JACIDW010000018">
    <property type="protein sequence ID" value="MBB3966516.1"/>
    <property type="molecule type" value="Genomic_DNA"/>
</dbReference>
<comment type="subcellular location">
    <subcellularLocation>
        <location evidence="1">Cell membrane</location>
        <topology evidence="1">Multi-pass membrane protein</topology>
    </subcellularLocation>
</comment>
<evidence type="ECO:0000313" key="8">
    <source>
        <dbReference type="EMBL" id="MBB3966516.1"/>
    </source>
</evidence>
<feature type="transmembrane region" description="Helical" evidence="7">
    <location>
        <begin position="100"/>
        <end position="120"/>
    </location>
</feature>
<name>A0A7W6D1L1_9HYPH</name>
<evidence type="ECO:0000256" key="2">
    <source>
        <dbReference type="ARBA" id="ARBA00006679"/>
    </source>
</evidence>
<evidence type="ECO:0000313" key="9">
    <source>
        <dbReference type="Proteomes" id="UP000582090"/>
    </source>
</evidence>
<keyword evidence="9" id="KW-1185">Reference proteome</keyword>
<dbReference type="InterPro" id="IPR032808">
    <property type="entry name" value="DoxX"/>
</dbReference>
<dbReference type="GO" id="GO:0005886">
    <property type="term" value="C:plasma membrane"/>
    <property type="evidence" value="ECO:0007669"/>
    <property type="project" value="UniProtKB-SubCell"/>
</dbReference>
<evidence type="ECO:0000256" key="1">
    <source>
        <dbReference type="ARBA" id="ARBA00004651"/>
    </source>
</evidence>
<keyword evidence="6 7" id="KW-0472">Membrane</keyword>
<comment type="similarity">
    <text evidence="2">Belongs to the DoxX family.</text>
</comment>
<evidence type="ECO:0000256" key="6">
    <source>
        <dbReference type="ARBA" id="ARBA00023136"/>
    </source>
</evidence>
<reference evidence="8 9" key="1">
    <citation type="submission" date="2020-08" db="EMBL/GenBank/DDBJ databases">
        <title>Genomic Encyclopedia of Type Strains, Phase IV (KMG-IV): sequencing the most valuable type-strain genomes for metagenomic binning, comparative biology and taxonomic classification.</title>
        <authorList>
            <person name="Goeker M."/>
        </authorList>
    </citation>
    <scope>NUCLEOTIDE SEQUENCE [LARGE SCALE GENOMIC DNA]</scope>
    <source>
        <strain evidence="8 9">DSM 26575</strain>
    </source>
</reference>
<gene>
    <name evidence="8" type="ORF">GGQ67_004203</name>
</gene>
<dbReference type="RefSeq" id="WP_183901996.1">
    <property type="nucleotide sequence ID" value="NZ_JACIDW010000018.1"/>
</dbReference>